<feature type="region of interest" description="Disordered" evidence="1">
    <location>
        <begin position="34"/>
        <end position="67"/>
    </location>
</feature>
<dbReference type="Proteomes" id="UP000271554">
    <property type="component" value="Chromosome"/>
</dbReference>
<dbReference type="KEGG" id="shun:DWB77_00227"/>
<name>A0A387HAY1_9ACTN</name>
<evidence type="ECO:0000313" key="2">
    <source>
        <dbReference type="EMBL" id="AYG78120.1"/>
    </source>
</evidence>
<accession>A0A387HAY1</accession>
<feature type="compositionally biased region" description="Basic residues" evidence="1">
    <location>
        <begin position="41"/>
        <end position="51"/>
    </location>
</feature>
<protein>
    <submittedName>
        <fullName evidence="2">Uncharacterized protein</fullName>
    </submittedName>
</protein>
<dbReference type="AlphaFoldDB" id="A0A387HAY1"/>
<proteinExistence type="predicted"/>
<organism evidence="2 3">
    <name type="scientific">Streptomyces hundungensis</name>
    <dbReference type="NCBI Taxonomy" id="1077946"/>
    <lineage>
        <taxon>Bacteria</taxon>
        <taxon>Bacillati</taxon>
        <taxon>Actinomycetota</taxon>
        <taxon>Actinomycetes</taxon>
        <taxon>Kitasatosporales</taxon>
        <taxon>Streptomycetaceae</taxon>
        <taxon>Streptomyces</taxon>
    </lineage>
</organism>
<evidence type="ECO:0000313" key="3">
    <source>
        <dbReference type="Proteomes" id="UP000271554"/>
    </source>
</evidence>
<evidence type="ECO:0000256" key="1">
    <source>
        <dbReference type="SAM" id="MobiDB-lite"/>
    </source>
</evidence>
<reference evidence="2 3" key="1">
    <citation type="submission" date="2018-10" db="EMBL/GenBank/DDBJ databases">
        <title>Relationship between Morphology and Antimicrobial Activity in Streptomyces.</title>
        <authorList>
            <person name="Kang H.J."/>
            <person name="Kim S.B."/>
        </authorList>
    </citation>
    <scope>NUCLEOTIDE SEQUENCE [LARGE SCALE GENOMIC DNA]</scope>
    <source>
        <strain evidence="2 3">BH38</strain>
    </source>
</reference>
<keyword evidence="3" id="KW-1185">Reference proteome</keyword>
<dbReference type="EMBL" id="CP032698">
    <property type="protein sequence ID" value="AYG78120.1"/>
    <property type="molecule type" value="Genomic_DNA"/>
</dbReference>
<gene>
    <name evidence="2" type="ORF">DWB77_00227</name>
</gene>
<sequence>MLRSAEDLEMPKDRASCRIVRFVRRYAVTTAVTSSALSARGRFHGPPRRVTPRPGTGGPGYRPGHRS</sequence>